<feature type="domain" description="DUF397" evidence="1">
    <location>
        <begin position="11"/>
        <end position="64"/>
    </location>
</feature>
<dbReference type="RefSeq" id="WP_222981614.1">
    <property type="nucleotide sequence ID" value="NZ_JAINVZ010000029.1"/>
</dbReference>
<evidence type="ECO:0000259" key="1">
    <source>
        <dbReference type="Pfam" id="PF04149"/>
    </source>
</evidence>
<sequence length="66" mass="7139">MKIDDFDSHPLTWFKSTHSGGEGGDCIEVAASPTVVHIRDSKDPSGGTLTVDHDAWAAFVTFARHL</sequence>
<protein>
    <submittedName>
        <fullName evidence="2">DUF397 domain-containing protein</fullName>
    </submittedName>
</protein>
<reference evidence="2 3" key="1">
    <citation type="submission" date="2021-08" db="EMBL/GenBank/DDBJ databases">
        <title>Streptomyces sp. PTM05 isolated from lichen.</title>
        <authorList>
            <person name="Somphong A."/>
            <person name="Phongsopitanun W."/>
            <person name="Tanasupawat S."/>
        </authorList>
    </citation>
    <scope>NUCLEOTIDE SEQUENCE [LARGE SCALE GENOMIC DNA]</scope>
    <source>
        <strain evidence="2 3">Ptm05</strain>
    </source>
</reference>
<accession>A0ABS7R046</accession>
<organism evidence="2 3">
    <name type="scientific">Streptantibioticus parmotrematis</name>
    <dbReference type="NCBI Taxonomy" id="2873249"/>
    <lineage>
        <taxon>Bacteria</taxon>
        <taxon>Bacillati</taxon>
        <taxon>Actinomycetota</taxon>
        <taxon>Actinomycetes</taxon>
        <taxon>Kitasatosporales</taxon>
        <taxon>Streptomycetaceae</taxon>
        <taxon>Streptantibioticus</taxon>
    </lineage>
</organism>
<dbReference type="Pfam" id="PF04149">
    <property type="entry name" value="DUF397"/>
    <property type="match status" value="1"/>
</dbReference>
<proteinExistence type="predicted"/>
<dbReference type="InterPro" id="IPR007278">
    <property type="entry name" value="DUF397"/>
</dbReference>
<name>A0ABS7R046_9ACTN</name>
<evidence type="ECO:0000313" key="3">
    <source>
        <dbReference type="Proteomes" id="UP001198565"/>
    </source>
</evidence>
<gene>
    <name evidence="2" type="ORF">K7472_28900</name>
</gene>
<comment type="caution">
    <text evidence="2">The sequence shown here is derived from an EMBL/GenBank/DDBJ whole genome shotgun (WGS) entry which is preliminary data.</text>
</comment>
<dbReference type="Proteomes" id="UP001198565">
    <property type="component" value="Unassembled WGS sequence"/>
</dbReference>
<dbReference type="EMBL" id="JAINVZ010000029">
    <property type="protein sequence ID" value="MBY8888833.1"/>
    <property type="molecule type" value="Genomic_DNA"/>
</dbReference>
<keyword evidence="3" id="KW-1185">Reference proteome</keyword>
<evidence type="ECO:0000313" key="2">
    <source>
        <dbReference type="EMBL" id="MBY8888833.1"/>
    </source>
</evidence>